<feature type="region of interest" description="Disordered" evidence="8">
    <location>
        <begin position="479"/>
        <end position="514"/>
    </location>
</feature>
<dbReference type="RefSeq" id="XP_056852867.1">
    <property type="nucleotide sequence ID" value="XM_056996887.1"/>
</dbReference>
<keyword evidence="5" id="KW-0378">Hydrolase</keyword>
<dbReference type="GO" id="GO:0008270">
    <property type="term" value="F:zinc ion binding"/>
    <property type="evidence" value="ECO:0007669"/>
    <property type="project" value="UniProtKB-KW"/>
</dbReference>
<evidence type="ECO:0000256" key="6">
    <source>
        <dbReference type="ARBA" id="ARBA00022833"/>
    </source>
</evidence>
<proteinExistence type="inferred from homology"/>
<dbReference type="InterPro" id="IPR038765">
    <property type="entry name" value="Papain-like_cys_pep_sf"/>
</dbReference>
<dbReference type="SUPFAM" id="SSF54001">
    <property type="entry name" value="Cysteine proteinases"/>
    <property type="match status" value="1"/>
</dbReference>
<dbReference type="Pfam" id="PF21361">
    <property type="entry name" value="Sina_ZnF"/>
    <property type="match status" value="1"/>
</dbReference>
<organism evidence="10 11">
    <name type="scientific">Raphanus sativus</name>
    <name type="common">Radish</name>
    <name type="synonym">Raphanus raphanistrum var. sativus</name>
    <dbReference type="NCBI Taxonomy" id="3726"/>
    <lineage>
        <taxon>Eukaryota</taxon>
        <taxon>Viridiplantae</taxon>
        <taxon>Streptophyta</taxon>
        <taxon>Embryophyta</taxon>
        <taxon>Tracheophyta</taxon>
        <taxon>Spermatophyta</taxon>
        <taxon>Magnoliopsida</taxon>
        <taxon>eudicotyledons</taxon>
        <taxon>Gunneridae</taxon>
        <taxon>Pentapetalae</taxon>
        <taxon>rosids</taxon>
        <taxon>malvids</taxon>
        <taxon>Brassicales</taxon>
        <taxon>Brassicaceae</taxon>
        <taxon>Brassiceae</taxon>
        <taxon>Raphanus</taxon>
    </lineage>
</organism>
<dbReference type="GO" id="GO:0006508">
    <property type="term" value="P:proteolysis"/>
    <property type="evidence" value="ECO:0007669"/>
    <property type="project" value="UniProtKB-KW"/>
</dbReference>
<evidence type="ECO:0000256" key="2">
    <source>
        <dbReference type="ARBA" id="ARBA00022670"/>
    </source>
</evidence>
<keyword evidence="4 7" id="KW-0863">Zinc-finger</keyword>
<dbReference type="OrthoDB" id="1052998at2759"/>
<dbReference type="Proteomes" id="UP000504610">
    <property type="component" value="Unplaced"/>
</dbReference>
<evidence type="ECO:0000313" key="11">
    <source>
        <dbReference type="RefSeq" id="XP_056852867.1"/>
    </source>
</evidence>
<evidence type="ECO:0000256" key="7">
    <source>
        <dbReference type="PROSITE-ProRule" id="PRU00455"/>
    </source>
</evidence>
<dbReference type="PROSITE" id="PS51081">
    <property type="entry name" value="ZF_SIAH"/>
    <property type="match status" value="1"/>
</dbReference>
<evidence type="ECO:0000256" key="1">
    <source>
        <dbReference type="ARBA" id="ARBA00005234"/>
    </source>
</evidence>
<accession>A0A9W3CMJ7</accession>
<keyword evidence="2" id="KW-0645">Protease</keyword>
<dbReference type="Pfam" id="PF02902">
    <property type="entry name" value="Peptidase_C48"/>
    <property type="match status" value="1"/>
</dbReference>
<dbReference type="InterPro" id="IPR013083">
    <property type="entry name" value="Znf_RING/FYVE/PHD"/>
</dbReference>
<evidence type="ECO:0000256" key="4">
    <source>
        <dbReference type="ARBA" id="ARBA00022771"/>
    </source>
</evidence>
<dbReference type="PANTHER" id="PTHR48449:SF1">
    <property type="entry name" value="DUF1985 DOMAIN-CONTAINING PROTEIN"/>
    <property type="match status" value="1"/>
</dbReference>
<dbReference type="GO" id="GO:0008234">
    <property type="term" value="F:cysteine-type peptidase activity"/>
    <property type="evidence" value="ECO:0007669"/>
    <property type="project" value="InterPro"/>
</dbReference>
<evidence type="ECO:0000259" key="9">
    <source>
        <dbReference type="PROSITE" id="PS51081"/>
    </source>
</evidence>
<dbReference type="PANTHER" id="PTHR48449">
    <property type="entry name" value="DUF1985 DOMAIN-CONTAINING PROTEIN"/>
    <property type="match status" value="1"/>
</dbReference>
<reference evidence="11" key="1">
    <citation type="submission" date="2025-08" db="UniProtKB">
        <authorList>
            <consortium name="RefSeq"/>
        </authorList>
    </citation>
    <scope>IDENTIFICATION</scope>
    <source>
        <tissue evidence="11">Leaf</tissue>
    </source>
</reference>
<evidence type="ECO:0000256" key="5">
    <source>
        <dbReference type="ARBA" id="ARBA00022801"/>
    </source>
</evidence>
<feature type="region of interest" description="Disordered" evidence="8">
    <location>
        <begin position="677"/>
        <end position="712"/>
    </location>
</feature>
<dbReference type="Gene3D" id="3.40.395.10">
    <property type="entry name" value="Adenoviral Proteinase, Chain A"/>
    <property type="match status" value="1"/>
</dbReference>
<evidence type="ECO:0000256" key="8">
    <source>
        <dbReference type="SAM" id="MobiDB-lite"/>
    </source>
</evidence>
<dbReference type="Pfam" id="PF09331">
    <property type="entry name" value="DUF1985"/>
    <property type="match status" value="1"/>
</dbReference>
<dbReference type="SUPFAM" id="SSF49599">
    <property type="entry name" value="TRAF domain-like"/>
    <property type="match status" value="1"/>
</dbReference>
<gene>
    <name evidence="11" type="primary">LOC130502068</name>
</gene>
<dbReference type="Gene3D" id="3.30.40.10">
    <property type="entry name" value="Zinc/RING finger domain, C3HC4 (zinc finger)"/>
    <property type="match status" value="1"/>
</dbReference>
<feature type="compositionally biased region" description="Basic and acidic residues" evidence="8">
    <location>
        <begin position="622"/>
        <end position="645"/>
    </location>
</feature>
<protein>
    <submittedName>
        <fullName evidence="11">Uncharacterized protein LOC130502068</fullName>
    </submittedName>
</protein>
<name>A0A9W3CMJ7_RAPSA</name>
<dbReference type="GeneID" id="130502068"/>
<feature type="region of interest" description="Disordered" evidence="8">
    <location>
        <begin position="604"/>
        <end position="645"/>
    </location>
</feature>
<keyword evidence="6" id="KW-0862">Zinc</keyword>
<sequence>MRLRLCRLEDHILEVPCANAEFGCPTNVTCFKMQSHLHQCEYSSALEGRCVCPFSGCNFIGTYRKLYDHASSAHSDELQMIECGETMPISFANHQRVVLKEQSRGGGELIVVDRLIQPHGAHFNVRCISPNVPGMGNFSWKLTVNTMEFPRSLFSDETRPDPSNSINYSSTFKTVKAVKDVVNADVWEYVENYPLGVIIKYVNLKFAWTTILVHYILSRQLYCKIRHELWFLIEEQPALFLLFEFEDITGLNCDPIPDAMVVEDVEESNLFWALFKLRRPRSTPSAEDILELCRSPDVCRSWSREDQIRLCYLAILTGGLLALDRREAIPPAKAKLLMDLETFEQYPWGRVAFVELVHQIKTATESGKIKNSSYVCKGFVQVIQVWAYAYIPCVGEAIGRPISSHGILLLRFKGKGGKLSLNDTFNKAKVTYEDPEIDNLLEFLRQHKSLSTITWQALPVYPFTPVKCNKRVASQIKSKKSKKVASSEQENTADGGEISSDIAGKKDQVESDDEGREYIIQRRQTPRHDFQKSPTNYSIQQLSRRVGAIESCYGPLFAMLQSVGGFTLDNLESRIAQLEEFHQVKTLAHDRFSNTKLPAKPAILEDSIGEPSVQGIGGPQDPGKEEEKQENKPVEEVHPDEKPGADIDEELAFEGKGIENAGEDITDGIFQNINQSYSPEEAEPSKKQDQRLLTPKVEATSESKKEPDYERPISVSSESLKLLTYPQTVKEVLTDDNAGTCIDEELAFEAEGIDNAGEDMLDRLLQDIHQGLSYSLEEAEPSKKQDQRLYTKKSYTLTEREDVVYGPPADSDRTKLVNFMCKSDSIYPIGSEISASKFFEHMDALIFHQQPSMFPSQRIAILDVAFQMVWVHKYDIWKANEFLPGGSFHYYYGLAPEYCQTNMWWGEDVDTLFSCLNVFDNTHWVAMVISIPNRTIKLYDSGKCTKGDAAIKKEAEPFAYMIPYALWFYAKEENKQSMDRTKFKIEFMRINTDDNMAVVRMKLAVEMYLATTKAGYNLWDTSFLTDVIDGHLN</sequence>
<comment type="similarity">
    <text evidence="1">Belongs to the peptidase C48 family.</text>
</comment>
<evidence type="ECO:0000313" key="10">
    <source>
        <dbReference type="Proteomes" id="UP000504610"/>
    </source>
</evidence>
<keyword evidence="3" id="KW-0479">Metal-binding</keyword>
<dbReference type="InterPro" id="IPR003653">
    <property type="entry name" value="Peptidase_C48_C"/>
</dbReference>
<feature type="domain" description="SIAH-type" evidence="9">
    <location>
        <begin position="12"/>
        <end position="75"/>
    </location>
</feature>
<dbReference type="InterPro" id="IPR013010">
    <property type="entry name" value="Znf_SIAH"/>
</dbReference>
<dbReference type="KEGG" id="rsz:130502068"/>
<dbReference type="AlphaFoldDB" id="A0A9W3CMJ7"/>
<evidence type="ECO:0000256" key="3">
    <source>
        <dbReference type="ARBA" id="ARBA00022723"/>
    </source>
</evidence>
<dbReference type="InterPro" id="IPR015410">
    <property type="entry name" value="DUF1985"/>
</dbReference>
<feature type="compositionally biased region" description="Basic and acidic residues" evidence="8">
    <location>
        <begin position="699"/>
        <end position="711"/>
    </location>
</feature>
<keyword evidence="10" id="KW-1185">Reference proteome</keyword>